<evidence type="ECO:0000256" key="1">
    <source>
        <dbReference type="SAM" id="MobiDB-lite"/>
    </source>
</evidence>
<evidence type="ECO:0000313" key="3">
    <source>
        <dbReference type="Proteomes" id="UP001530315"/>
    </source>
</evidence>
<accession>A0ABD3N1K3</accession>
<keyword evidence="3" id="KW-1185">Reference proteome</keyword>
<feature type="compositionally biased region" description="Basic and acidic residues" evidence="1">
    <location>
        <begin position="662"/>
        <end position="672"/>
    </location>
</feature>
<feature type="compositionally biased region" description="Low complexity" evidence="1">
    <location>
        <begin position="1"/>
        <end position="15"/>
    </location>
</feature>
<protein>
    <submittedName>
        <fullName evidence="2">Uncharacterized protein</fullName>
    </submittedName>
</protein>
<dbReference type="Proteomes" id="UP001530315">
    <property type="component" value="Unassembled WGS sequence"/>
</dbReference>
<feature type="compositionally biased region" description="Low complexity" evidence="1">
    <location>
        <begin position="58"/>
        <end position="74"/>
    </location>
</feature>
<proteinExistence type="predicted"/>
<reference evidence="2 3" key="1">
    <citation type="submission" date="2024-10" db="EMBL/GenBank/DDBJ databases">
        <title>Updated reference genomes for cyclostephanoid diatoms.</title>
        <authorList>
            <person name="Roberts W.R."/>
            <person name="Alverson A.J."/>
        </authorList>
    </citation>
    <scope>NUCLEOTIDE SEQUENCE [LARGE SCALE GENOMIC DNA]</scope>
    <source>
        <strain evidence="2 3">AJA276-08</strain>
    </source>
</reference>
<feature type="compositionally biased region" description="Polar residues" evidence="1">
    <location>
        <begin position="1216"/>
        <end position="1233"/>
    </location>
</feature>
<gene>
    <name evidence="2" type="ORF">ACHAW5_004787</name>
</gene>
<feature type="region of interest" description="Disordered" evidence="1">
    <location>
        <begin position="463"/>
        <end position="490"/>
    </location>
</feature>
<feature type="region of interest" description="Disordered" evidence="1">
    <location>
        <begin position="1098"/>
        <end position="1130"/>
    </location>
</feature>
<dbReference type="EMBL" id="JALLAZ020001641">
    <property type="protein sequence ID" value="KAL3769975.1"/>
    <property type="molecule type" value="Genomic_DNA"/>
</dbReference>
<feature type="region of interest" description="Disordered" evidence="1">
    <location>
        <begin position="568"/>
        <end position="715"/>
    </location>
</feature>
<feature type="region of interest" description="Disordered" evidence="1">
    <location>
        <begin position="1200"/>
        <end position="1236"/>
    </location>
</feature>
<sequence>MSTYSFRSSSTSSSRNTNLQAAKSALGLDGSTGSVQRGDPRTGRSVAGEGSESAIAYSRSRSTTTGGSSSRRSTAAPTSHRPVLQTDGSLGSSRPGRSISSRGGDRYSSLHALSDAARSEARSRREGSSVAASIATATDYSAREDKHSLSRSQQRQSLSDGRSWTSSSSMSAVNRARARVGGLTPPPSPPRPPFSTLQTHRHDRLNAAHSRASSAASSLSASGARMGSNNATSNIYDAGTLEVGSELDSLTDMNTLAIDTDCSIVSSIATGAMSNSYYERKKIYHGKGDKGANVKTEAQVGVRGTGMRRKRFGSLTSMQEEDEYYVVDEGSSNSLFNVDSAPSTTNAPLSAQFGEMRSLLMAITPMQLEALMIQLFGDGNDPSNDDSFLTNQGWKHTLEKSHTRKFRKDTCLAEMNLPEIKRYASDKKIRGIDECTSVDEAMDAITLEFERLVSSSVGQRGIFDAGEDDDDHNDGFRQKNHDDDRNNLDSSMHESIVKDNTCSDSSNNGSDYSELAEGRATLQRSLRACTLPELRLIVERLNLDHLDHDTNNKSELILMIENSMLPDMNASPSSGGTTVRLESSKFSDQSSLQRQPQSVTKKKGGGHMMTDEYYRGDNQGVTDDRYYSKNQSDDDSDDDYYDDPYPDQDSDQEESSYRKVKFTRDTKKDKSHLAPKRKKGGSWRSFVTFPDDTNSNDNDEGGLVLRDGVDDDMNEMGDKRRRRYRRFGPPLPTTLRSLRGKMSSLCKYATSIYWLKASFFFLVFIALVVGLSFGLKRKDENADLPSVYMGTGDPFFQSLLPTKMPSARPNVSRSPTLMPVGGESSIVATFFFPTPVPDESFSAMPLANYSASPSTVPLSSSGQMTSSPNTMAPAEAIIQTNDPTQGLLVASDTSINPTSPEIYPLIGPIDESGMRMILYGVSSLTDMGRIQYTMLTAAYVEQFYNTDQKGEDGVQNIVYDVVATIVIDSEELLGAGGSGNGRRELQGDGAADGLIVTFTLTLRYHTFSATIDVNTIANRPFFNEAMRHDYVDFLIANGAASLFISSVSPIFYGDDIPDTTPVTTALMPSHSPTLLILATASPTIFLKAQGTDYVPTPGPLVAETTPEPSSDLATPEPSVVEATPEPSSYLATPGPLVAETTPEPSSYLATPEPSVVEAMPEPSSYLATLGPLVAETTPEPSTLEPCPSTTMPIVAMNPTTSAPSTTMKPSCMPSDDGSTPDESLFLPTTTPTYSPIDIIIPEKAD</sequence>
<feature type="compositionally biased region" description="Basic and acidic residues" evidence="1">
    <location>
        <begin position="473"/>
        <end position="490"/>
    </location>
</feature>
<feature type="region of interest" description="Disordered" evidence="1">
    <location>
        <begin position="1"/>
        <end position="229"/>
    </location>
</feature>
<feature type="compositionally biased region" description="Low complexity" evidence="1">
    <location>
        <begin position="150"/>
        <end position="159"/>
    </location>
</feature>
<comment type="caution">
    <text evidence="2">The sequence shown here is derived from an EMBL/GenBank/DDBJ whole genome shotgun (WGS) entry which is preliminary data.</text>
</comment>
<feature type="compositionally biased region" description="Polar residues" evidence="1">
    <location>
        <begin position="160"/>
        <end position="172"/>
    </location>
</feature>
<evidence type="ECO:0000313" key="2">
    <source>
        <dbReference type="EMBL" id="KAL3769975.1"/>
    </source>
</evidence>
<name>A0ABD3N1K3_9STRA</name>
<feature type="compositionally biased region" description="Low complexity" evidence="1">
    <location>
        <begin position="207"/>
        <end position="224"/>
    </location>
</feature>
<organism evidence="2 3">
    <name type="scientific">Stephanodiscus triporus</name>
    <dbReference type="NCBI Taxonomy" id="2934178"/>
    <lineage>
        <taxon>Eukaryota</taxon>
        <taxon>Sar</taxon>
        <taxon>Stramenopiles</taxon>
        <taxon>Ochrophyta</taxon>
        <taxon>Bacillariophyta</taxon>
        <taxon>Coscinodiscophyceae</taxon>
        <taxon>Thalassiosirophycidae</taxon>
        <taxon>Stephanodiscales</taxon>
        <taxon>Stephanodiscaceae</taxon>
        <taxon>Stephanodiscus</taxon>
    </lineage>
</organism>
<feature type="compositionally biased region" description="Polar residues" evidence="1">
    <location>
        <begin position="570"/>
        <end position="599"/>
    </location>
</feature>
<feature type="compositionally biased region" description="Acidic residues" evidence="1">
    <location>
        <begin position="633"/>
        <end position="654"/>
    </location>
</feature>
<feature type="compositionally biased region" description="Low complexity" evidence="1">
    <location>
        <begin position="88"/>
        <end position="116"/>
    </location>
</feature>
<dbReference type="AlphaFoldDB" id="A0ABD3N1K3"/>
<feature type="compositionally biased region" description="Basic and acidic residues" evidence="1">
    <location>
        <begin position="117"/>
        <end position="127"/>
    </location>
</feature>
<feature type="compositionally biased region" description="Pro residues" evidence="1">
    <location>
        <begin position="184"/>
        <end position="193"/>
    </location>
</feature>